<organism evidence="1 2">
    <name type="scientific">Sphenostylis stenocarpa</name>
    <dbReference type="NCBI Taxonomy" id="92480"/>
    <lineage>
        <taxon>Eukaryota</taxon>
        <taxon>Viridiplantae</taxon>
        <taxon>Streptophyta</taxon>
        <taxon>Embryophyta</taxon>
        <taxon>Tracheophyta</taxon>
        <taxon>Spermatophyta</taxon>
        <taxon>Magnoliopsida</taxon>
        <taxon>eudicotyledons</taxon>
        <taxon>Gunneridae</taxon>
        <taxon>Pentapetalae</taxon>
        <taxon>rosids</taxon>
        <taxon>fabids</taxon>
        <taxon>Fabales</taxon>
        <taxon>Fabaceae</taxon>
        <taxon>Papilionoideae</taxon>
        <taxon>50 kb inversion clade</taxon>
        <taxon>NPAAA clade</taxon>
        <taxon>indigoferoid/millettioid clade</taxon>
        <taxon>Phaseoleae</taxon>
        <taxon>Sphenostylis</taxon>
    </lineage>
</organism>
<proteinExistence type="predicted"/>
<accession>A0AA86V592</accession>
<gene>
    <name evidence="1" type="ORF">AYBTSS11_LOCUS6128</name>
</gene>
<keyword evidence="2" id="KW-1185">Reference proteome</keyword>
<sequence length="172" mass="19376">MDEAEAKAIEDGEQGRAKVVKAKLPVGEEERVEMYKDEINKVESGIADLNQNWNWKSELELKRCARTSAQQTAPRCRCRRHRQPPAFLLNTLLHLLLSLQRAQTVPFLPPIARTHSPLDRVTLTCILSACFEDDNLLPQSFESTGGNIRLVETGANIGLWAWWILANACAIQ</sequence>
<protein>
    <submittedName>
        <fullName evidence="1">Uncharacterized protein</fullName>
    </submittedName>
</protein>
<evidence type="ECO:0000313" key="2">
    <source>
        <dbReference type="Proteomes" id="UP001189624"/>
    </source>
</evidence>
<dbReference type="AlphaFoldDB" id="A0AA86V592"/>
<reference evidence="1" key="1">
    <citation type="submission" date="2023-10" db="EMBL/GenBank/DDBJ databases">
        <authorList>
            <person name="Domelevo Entfellner J.-B."/>
        </authorList>
    </citation>
    <scope>NUCLEOTIDE SEQUENCE</scope>
</reference>
<dbReference type="Gramene" id="rna-AYBTSS11_LOCUS6128">
    <property type="protein sequence ID" value="CAJ1933044.1"/>
    <property type="gene ID" value="gene-AYBTSS11_LOCUS6128"/>
</dbReference>
<evidence type="ECO:0000313" key="1">
    <source>
        <dbReference type="EMBL" id="CAJ1933044.1"/>
    </source>
</evidence>
<dbReference type="EMBL" id="OY731399">
    <property type="protein sequence ID" value="CAJ1933044.1"/>
    <property type="molecule type" value="Genomic_DNA"/>
</dbReference>
<name>A0AA86V592_9FABA</name>
<dbReference type="Proteomes" id="UP001189624">
    <property type="component" value="Chromosome 2"/>
</dbReference>